<keyword evidence="2" id="KW-1133">Transmembrane helix</keyword>
<dbReference type="EMBL" id="LT607733">
    <property type="protein sequence ID" value="SCG19141.1"/>
    <property type="molecule type" value="Genomic_DNA"/>
</dbReference>
<keyword evidence="2" id="KW-0472">Membrane</keyword>
<dbReference type="RefSeq" id="WP_089002643.1">
    <property type="nucleotide sequence ID" value="NZ_JBFAAC010000002.1"/>
</dbReference>
<proteinExistence type="predicted"/>
<evidence type="ECO:0000256" key="1">
    <source>
        <dbReference type="SAM" id="MobiDB-lite"/>
    </source>
</evidence>
<dbReference type="GeneID" id="95805161"/>
<sequence length="282" mass="29354">MDELARQLRTAVASPPPTRIDVDRLLADDRRRRRHRVWATAGTGVAALVAAVVLTPALLVGPAAGPGGPTLPTGDGSPSADAALCPVAEPEPSGPPAPQQSYDTVRDRPTERPDAGVARLTLVLRPALAAVVPAGLTVHGTIPGCDPVQFTYEKSHWHYYAHARLRGNGQADNVTVSLIPTAVDASEGCAAAPDPRTCTSSRLPDGGTLTTSTVTPGDEGFEQRWAQVQRADGTTVTVTTDNHHIEGGENGVPPTFRFGPPPVLTVAQLTAIATTPGLTLHP</sequence>
<evidence type="ECO:0000313" key="3">
    <source>
        <dbReference type="EMBL" id="SCG19141.1"/>
    </source>
</evidence>
<reference evidence="3 4" key="1">
    <citation type="submission" date="2016-06" db="EMBL/GenBank/DDBJ databases">
        <authorList>
            <person name="Kjaerup R.B."/>
            <person name="Dalgaard T.S."/>
            <person name="Juul-Madsen H.R."/>
        </authorList>
    </citation>
    <scope>NUCLEOTIDE SEQUENCE [LARGE SCALE GENOMIC DNA]</scope>
    <source>
        <strain evidence="3 4">DSM 43913</strain>
    </source>
</reference>
<evidence type="ECO:0000256" key="2">
    <source>
        <dbReference type="SAM" id="Phobius"/>
    </source>
</evidence>
<organism evidence="3 4">
    <name type="scientific">Micromonospora echinofusca</name>
    <dbReference type="NCBI Taxonomy" id="47858"/>
    <lineage>
        <taxon>Bacteria</taxon>
        <taxon>Bacillati</taxon>
        <taxon>Actinomycetota</taxon>
        <taxon>Actinomycetes</taxon>
        <taxon>Micromonosporales</taxon>
        <taxon>Micromonosporaceae</taxon>
        <taxon>Micromonospora</taxon>
    </lineage>
</organism>
<feature type="transmembrane region" description="Helical" evidence="2">
    <location>
        <begin position="37"/>
        <end position="59"/>
    </location>
</feature>
<feature type="region of interest" description="Disordered" evidence="1">
    <location>
        <begin position="188"/>
        <end position="218"/>
    </location>
</feature>
<protein>
    <submittedName>
        <fullName evidence="3">Uncharacterized protein</fullName>
    </submittedName>
</protein>
<name>A0A1C5GH40_MICEH</name>
<keyword evidence="4" id="KW-1185">Reference proteome</keyword>
<dbReference type="AlphaFoldDB" id="A0A1C5GH40"/>
<feature type="compositionally biased region" description="Polar residues" evidence="1">
    <location>
        <begin position="197"/>
        <end position="215"/>
    </location>
</feature>
<gene>
    <name evidence="3" type="ORF">GA0070610_5504</name>
</gene>
<keyword evidence="2" id="KW-0812">Transmembrane</keyword>
<dbReference type="Proteomes" id="UP000198251">
    <property type="component" value="Chromosome I"/>
</dbReference>
<feature type="region of interest" description="Disordered" evidence="1">
    <location>
        <begin position="69"/>
        <end position="111"/>
    </location>
</feature>
<evidence type="ECO:0000313" key="4">
    <source>
        <dbReference type="Proteomes" id="UP000198251"/>
    </source>
</evidence>
<accession>A0A1C5GH40</accession>